<evidence type="ECO:0000256" key="6">
    <source>
        <dbReference type="PROSITE-ProRule" id="PRU01091"/>
    </source>
</evidence>
<dbReference type="InterPro" id="IPR001867">
    <property type="entry name" value="OmpR/PhoB-type_DNA-bd"/>
</dbReference>
<dbReference type="GO" id="GO:0003677">
    <property type="term" value="F:DNA binding"/>
    <property type="evidence" value="ECO:0007669"/>
    <property type="project" value="UniProtKB-UniRule"/>
</dbReference>
<evidence type="ECO:0000256" key="3">
    <source>
        <dbReference type="ARBA" id="ARBA00023015"/>
    </source>
</evidence>
<dbReference type="Gene3D" id="1.25.40.10">
    <property type="entry name" value="Tetratricopeptide repeat domain"/>
    <property type="match status" value="1"/>
</dbReference>
<feature type="DNA-binding region" description="OmpR/PhoB-type" evidence="6">
    <location>
        <begin position="1"/>
        <end position="94"/>
    </location>
</feature>
<evidence type="ECO:0000256" key="5">
    <source>
        <dbReference type="ARBA" id="ARBA00023163"/>
    </source>
</evidence>
<keyword evidence="2" id="KW-0902">Two-component regulatory system</keyword>
<feature type="domain" description="OmpR/PhoB-type" evidence="7">
    <location>
        <begin position="1"/>
        <end position="94"/>
    </location>
</feature>
<comment type="similarity">
    <text evidence="1">Belongs to the AfsR/DnrI/RedD regulatory family.</text>
</comment>
<dbReference type="InterPro" id="IPR011990">
    <property type="entry name" value="TPR-like_helical_dom_sf"/>
</dbReference>
<proteinExistence type="inferred from homology"/>
<dbReference type="InterPro" id="IPR036388">
    <property type="entry name" value="WH-like_DNA-bd_sf"/>
</dbReference>
<dbReference type="InterPro" id="IPR005158">
    <property type="entry name" value="BTAD"/>
</dbReference>
<dbReference type="InterPro" id="IPR016032">
    <property type="entry name" value="Sig_transdc_resp-reg_C-effctor"/>
</dbReference>
<dbReference type="AlphaFoldDB" id="A0ABD5EX83"/>
<keyword evidence="5" id="KW-0804">Transcription</keyword>
<organism evidence="8 9">
    <name type="scientific">Streptomyces doudnae</name>
    <dbReference type="NCBI Taxonomy" id="3075536"/>
    <lineage>
        <taxon>Bacteria</taxon>
        <taxon>Bacillati</taxon>
        <taxon>Actinomycetota</taxon>
        <taxon>Actinomycetes</taxon>
        <taxon>Kitasatosporales</taxon>
        <taxon>Streptomycetaceae</taxon>
        <taxon>Streptomyces</taxon>
    </lineage>
</organism>
<evidence type="ECO:0000259" key="7">
    <source>
        <dbReference type="PROSITE" id="PS51755"/>
    </source>
</evidence>
<dbReference type="Pfam" id="PF03704">
    <property type="entry name" value="BTAD"/>
    <property type="match status" value="1"/>
</dbReference>
<dbReference type="PANTHER" id="PTHR35807:SF1">
    <property type="entry name" value="TRANSCRIPTIONAL REGULATOR REDD"/>
    <property type="match status" value="1"/>
</dbReference>
<keyword evidence="9" id="KW-1185">Reference proteome</keyword>
<protein>
    <submittedName>
        <fullName evidence="8">AfsR/SARP family transcriptional regulator</fullName>
    </submittedName>
</protein>
<dbReference type="SUPFAM" id="SSF48452">
    <property type="entry name" value="TPR-like"/>
    <property type="match status" value="1"/>
</dbReference>
<dbReference type="Gene3D" id="1.10.10.10">
    <property type="entry name" value="Winged helix-like DNA-binding domain superfamily/Winged helix DNA-binding domain"/>
    <property type="match status" value="1"/>
</dbReference>
<dbReference type="SMART" id="SM00862">
    <property type="entry name" value="Trans_reg_C"/>
    <property type="match status" value="1"/>
</dbReference>
<dbReference type="Pfam" id="PF00486">
    <property type="entry name" value="Trans_reg_C"/>
    <property type="match status" value="1"/>
</dbReference>
<dbReference type="Proteomes" id="UP001183535">
    <property type="component" value="Unassembled WGS sequence"/>
</dbReference>
<keyword evidence="4 6" id="KW-0238">DNA-binding</keyword>
<dbReference type="InterPro" id="IPR051677">
    <property type="entry name" value="AfsR-DnrI-RedD_regulator"/>
</dbReference>
<dbReference type="SUPFAM" id="SSF46894">
    <property type="entry name" value="C-terminal effector domain of the bipartite response regulators"/>
    <property type="match status" value="1"/>
</dbReference>
<evidence type="ECO:0000313" key="9">
    <source>
        <dbReference type="Proteomes" id="UP001183535"/>
    </source>
</evidence>
<dbReference type="GO" id="GO:0000160">
    <property type="term" value="P:phosphorelay signal transduction system"/>
    <property type="evidence" value="ECO:0007669"/>
    <property type="project" value="UniProtKB-KW"/>
</dbReference>
<dbReference type="RefSeq" id="WP_093830616.1">
    <property type="nucleotide sequence ID" value="NZ_JAVRES010000024.1"/>
</dbReference>
<gene>
    <name evidence="8" type="ORF">RM877_31790</name>
</gene>
<keyword evidence="3" id="KW-0805">Transcription regulation</keyword>
<dbReference type="EMBL" id="JAVRES010000024">
    <property type="protein sequence ID" value="MDT0439255.1"/>
    <property type="molecule type" value="Genomic_DNA"/>
</dbReference>
<dbReference type="PROSITE" id="PS51755">
    <property type="entry name" value="OMPR_PHOB"/>
    <property type="match status" value="1"/>
</dbReference>
<evidence type="ECO:0000256" key="1">
    <source>
        <dbReference type="ARBA" id="ARBA00005820"/>
    </source>
</evidence>
<name>A0ABD5EX83_9ACTN</name>
<reference evidence="9" key="1">
    <citation type="submission" date="2023-07" db="EMBL/GenBank/DDBJ databases">
        <title>30 novel species of actinomycetes from the DSMZ collection.</title>
        <authorList>
            <person name="Nouioui I."/>
        </authorList>
    </citation>
    <scope>NUCLEOTIDE SEQUENCE [LARGE SCALE GENOMIC DNA]</scope>
    <source>
        <strain evidence="9">DSM 41981</strain>
    </source>
</reference>
<dbReference type="CDD" id="cd15831">
    <property type="entry name" value="BTAD"/>
    <property type="match status" value="1"/>
</dbReference>
<comment type="caution">
    <text evidence="8">The sequence shown here is derived from an EMBL/GenBank/DDBJ whole genome shotgun (WGS) entry which is preliminary data.</text>
</comment>
<evidence type="ECO:0000256" key="2">
    <source>
        <dbReference type="ARBA" id="ARBA00023012"/>
    </source>
</evidence>
<dbReference type="SMART" id="SM01043">
    <property type="entry name" value="BTAD"/>
    <property type="match status" value="1"/>
</dbReference>
<evidence type="ECO:0000256" key="4">
    <source>
        <dbReference type="ARBA" id="ARBA00023125"/>
    </source>
</evidence>
<sequence length="265" mass="29758">MRYEILGSFCVVVGDEQALLESRKLEILLAVLLIRADHVVNCRSLMTELWDAEPPTRAAAGIHVNISRLRKFLKQRKWAGGQIITRSPGYMLQLGSDEVDARTFDKMVNSGREQLRRQEYAAASTVLRSALGLWHGSSPFGGLQGGPILAGYSRRMEESRLECLEMMIEAELALGRHRELVSELYALTTEHPLQETFYRQLMLALYRSDRQADALSTFHSARHVINANLGLEPCQALRDLHHAILVEDRRLDPLSDPAGLAAATR</sequence>
<evidence type="ECO:0000313" key="8">
    <source>
        <dbReference type="EMBL" id="MDT0439255.1"/>
    </source>
</evidence>
<dbReference type="PANTHER" id="PTHR35807">
    <property type="entry name" value="TRANSCRIPTIONAL REGULATOR REDD-RELATED"/>
    <property type="match status" value="1"/>
</dbReference>
<accession>A0ABD5EX83</accession>